<keyword evidence="10" id="KW-1185">Reference proteome</keyword>
<evidence type="ECO:0000313" key="9">
    <source>
        <dbReference type="EMBL" id="KAJ5201641.1"/>
    </source>
</evidence>
<dbReference type="OrthoDB" id="10021397at2759"/>
<dbReference type="GeneID" id="83180667"/>
<dbReference type="InterPro" id="IPR036259">
    <property type="entry name" value="MFS_trans_sf"/>
</dbReference>
<dbReference type="SUPFAM" id="SSF103473">
    <property type="entry name" value="MFS general substrate transporter"/>
    <property type="match status" value="1"/>
</dbReference>
<proteinExistence type="inferred from homology"/>
<dbReference type="PANTHER" id="PTHR23501">
    <property type="entry name" value="MAJOR FACILITATOR SUPERFAMILY"/>
    <property type="match status" value="1"/>
</dbReference>
<dbReference type="Proteomes" id="UP001150904">
    <property type="component" value="Unassembled WGS sequence"/>
</dbReference>
<keyword evidence="7" id="KW-0325">Glycoprotein</keyword>
<comment type="caution">
    <text evidence="9">The sequence shown here is derived from an EMBL/GenBank/DDBJ whole genome shotgun (WGS) entry which is preliminary data.</text>
</comment>
<feature type="transmembrane region" description="Helical" evidence="8">
    <location>
        <begin position="272"/>
        <end position="294"/>
    </location>
</feature>
<evidence type="ECO:0000256" key="6">
    <source>
        <dbReference type="ARBA" id="ARBA00023136"/>
    </source>
</evidence>
<evidence type="ECO:0000313" key="10">
    <source>
        <dbReference type="Proteomes" id="UP001150904"/>
    </source>
</evidence>
<feature type="transmembrane region" description="Helical" evidence="8">
    <location>
        <begin position="208"/>
        <end position="231"/>
    </location>
</feature>
<evidence type="ECO:0000256" key="4">
    <source>
        <dbReference type="ARBA" id="ARBA00022692"/>
    </source>
</evidence>
<feature type="transmembrane region" description="Helical" evidence="8">
    <location>
        <begin position="95"/>
        <end position="114"/>
    </location>
</feature>
<feature type="transmembrane region" description="Helical" evidence="8">
    <location>
        <begin position="339"/>
        <end position="360"/>
    </location>
</feature>
<organism evidence="9 10">
    <name type="scientific">Penicillium cinerascens</name>
    <dbReference type="NCBI Taxonomy" id="70096"/>
    <lineage>
        <taxon>Eukaryota</taxon>
        <taxon>Fungi</taxon>
        <taxon>Dikarya</taxon>
        <taxon>Ascomycota</taxon>
        <taxon>Pezizomycotina</taxon>
        <taxon>Eurotiomycetes</taxon>
        <taxon>Eurotiomycetidae</taxon>
        <taxon>Eurotiales</taxon>
        <taxon>Aspergillaceae</taxon>
        <taxon>Penicillium</taxon>
    </lineage>
</organism>
<dbReference type="InterPro" id="IPR010573">
    <property type="entry name" value="MFS_Str1/Tri12-like"/>
</dbReference>
<evidence type="ECO:0000256" key="3">
    <source>
        <dbReference type="ARBA" id="ARBA00022448"/>
    </source>
</evidence>
<keyword evidence="3" id="KW-0813">Transport</keyword>
<comment type="similarity">
    <text evidence="2">Belongs to the major facilitator superfamily. TCR/Tet family.</text>
</comment>
<feature type="transmembrane region" description="Helical" evidence="8">
    <location>
        <begin position="300"/>
        <end position="318"/>
    </location>
</feature>
<evidence type="ECO:0000256" key="5">
    <source>
        <dbReference type="ARBA" id="ARBA00022989"/>
    </source>
</evidence>
<gene>
    <name evidence="9" type="ORF">N7498_006304</name>
</gene>
<name>A0A9W9MHZ7_9EURO</name>
<keyword evidence="6 8" id="KW-0472">Membrane</keyword>
<protein>
    <submittedName>
        <fullName evidence="9">MFS general substrate transporter</fullName>
    </submittedName>
</protein>
<feature type="transmembrane region" description="Helical" evidence="8">
    <location>
        <begin position="63"/>
        <end position="83"/>
    </location>
</feature>
<accession>A0A9W9MHZ7</accession>
<evidence type="ECO:0000256" key="8">
    <source>
        <dbReference type="SAM" id="Phobius"/>
    </source>
</evidence>
<feature type="transmembrane region" description="Helical" evidence="8">
    <location>
        <begin position="243"/>
        <end position="265"/>
    </location>
</feature>
<dbReference type="PANTHER" id="PTHR23501:SF193">
    <property type="entry name" value="MULTIDRUG TRANSPORTER, PUTATIVE (AFU_ORTHOLOGUE AFUA_8G00940)-RELATED"/>
    <property type="match status" value="1"/>
</dbReference>
<feature type="transmembrane region" description="Helical" evidence="8">
    <location>
        <begin position="135"/>
        <end position="158"/>
    </location>
</feature>
<reference evidence="9" key="1">
    <citation type="submission" date="2022-12" db="EMBL/GenBank/DDBJ databases">
        <authorList>
            <person name="Petersen C."/>
        </authorList>
    </citation>
    <scope>NUCLEOTIDE SEQUENCE</scope>
    <source>
        <strain evidence="9">IBT 15544</strain>
    </source>
</reference>
<evidence type="ECO:0000256" key="1">
    <source>
        <dbReference type="ARBA" id="ARBA00004141"/>
    </source>
</evidence>
<dbReference type="Gene3D" id="1.20.1250.20">
    <property type="entry name" value="MFS general substrate transporter like domains"/>
    <property type="match status" value="1"/>
</dbReference>
<keyword evidence="5 8" id="KW-1133">Transmembrane helix</keyword>
<comment type="subcellular location">
    <subcellularLocation>
        <location evidence="1">Membrane</location>
        <topology evidence="1">Multi-pass membrane protein</topology>
    </subcellularLocation>
</comment>
<dbReference type="Pfam" id="PF06609">
    <property type="entry name" value="TRI12"/>
    <property type="match status" value="1"/>
</dbReference>
<evidence type="ECO:0000256" key="7">
    <source>
        <dbReference type="ARBA" id="ARBA00023180"/>
    </source>
</evidence>
<dbReference type="GO" id="GO:0022857">
    <property type="term" value="F:transmembrane transporter activity"/>
    <property type="evidence" value="ECO:0007669"/>
    <property type="project" value="InterPro"/>
</dbReference>
<reference evidence="9" key="2">
    <citation type="journal article" date="2023" name="IMA Fungus">
        <title>Comparative genomic study of the Penicillium genus elucidates a diverse pangenome and 15 lateral gene transfer events.</title>
        <authorList>
            <person name="Petersen C."/>
            <person name="Sorensen T."/>
            <person name="Nielsen M.R."/>
            <person name="Sondergaard T.E."/>
            <person name="Sorensen J.L."/>
            <person name="Fitzpatrick D.A."/>
            <person name="Frisvad J.C."/>
            <person name="Nielsen K.L."/>
        </authorList>
    </citation>
    <scope>NUCLEOTIDE SEQUENCE</scope>
    <source>
        <strain evidence="9">IBT 15544</strain>
    </source>
</reference>
<dbReference type="AlphaFoldDB" id="A0A9W9MHZ7"/>
<evidence type="ECO:0000256" key="2">
    <source>
        <dbReference type="ARBA" id="ARBA00007520"/>
    </source>
</evidence>
<feature type="transmembrane region" description="Helical" evidence="8">
    <location>
        <begin position="411"/>
        <end position="431"/>
    </location>
</feature>
<dbReference type="GO" id="GO:0005886">
    <property type="term" value="C:plasma membrane"/>
    <property type="evidence" value="ECO:0007669"/>
    <property type="project" value="TreeGrafter"/>
</dbReference>
<dbReference type="EMBL" id="JAPQKR010000013">
    <property type="protein sequence ID" value="KAJ5201641.1"/>
    <property type="molecule type" value="Genomic_DNA"/>
</dbReference>
<dbReference type="RefSeq" id="XP_058307557.1">
    <property type="nucleotide sequence ID" value="XM_058453366.1"/>
</dbReference>
<feature type="transmembrane region" description="Helical" evidence="8">
    <location>
        <begin position="164"/>
        <end position="188"/>
    </location>
</feature>
<feature type="transmembrane region" description="Helical" evidence="8">
    <location>
        <begin position="29"/>
        <end position="51"/>
    </location>
</feature>
<sequence length="439" mass="47046">MTFIALFELGSLICGVATSSNMFIVGRAIAGMGSAGVANGALTILCASVPLVKRAHRRCGLAINWWCIDGVCVLEMVYVSSALRKQCTQLLRIKLGFYINLPVGGLAVFALLFVSFPEPILRGPGPQSEMRATSLFSELDIIGFLLLCPALVMFLLALEWGGSAYIWNSAMVIGLFCGSAGSLALFLLWEYKKGDAAMIPLGMIKQRVVYFSSLTCFFLYANSLVTSYYLAIYFQGVRGKSPMFSGVYMLPGVIAQMASGFLSGLAVTRIGYYLPPAVMGTTLCAVGAGLMSMFHPHTSFGAWVGFQILAGLGRGCALQNPLIAVQNNLPPSKIPVSMAFLYFCQTFGGTLWLSFASTLFNTGLTNLLPIYAPDVSVAKVMSAGVSGIRSVAPHSSVDSVVMAYNNAVQHVFYMVSGTATAAFIFSWGLGWKSVKKRTD</sequence>
<keyword evidence="4 8" id="KW-0812">Transmembrane</keyword>